<gene>
    <name evidence="4" type="ordered locus">Clocel_1528</name>
</gene>
<feature type="domain" description="Sporulation stage II protein D amidase enhancer LytB N-terminal" evidence="3">
    <location>
        <begin position="127"/>
        <end position="216"/>
    </location>
</feature>
<feature type="domain" description="Two component regulator three Y" evidence="2">
    <location>
        <begin position="522"/>
        <end position="580"/>
    </location>
</feature>
<dbReference type="SUPFAM" id="SSF47090">
    <property type="entry name" value="PGBD-like"/>
    <property type="match status" value="1"/>
</dbReference>
<dbReference type="InterPro" id="IPR013693">
    <property type="entry name" value="SpoIID/LytB_N"/>
</dbReference>
<dbReference type="eggNOG" id="COG2385">
    <property type="taxonomic scope" value="Bacteria"/>
</dbReference>
<dbReference type="EMBL" id="CP002160">
    <property type="protein sequence ID" value="ADL51276.1"/>
    <property type="molecule type" value="Genomic_DNA"/>
</dbReference>
<dbReference type="InterPro" id="IPR051922">
    <property type="entry name" value="Bact_Sporulation_Assoc"/>
</dbReference>
<evidence type="ECO:0000259" key="3">
    <source>
        <dbReference type="Pfam" id="PF08486"/>
    </source>
</evidence>
<accession>D9SWR5</accession>
<dbReference type="Pfam" id="PF01471">
    <property type="entry name" value="PG_binding_1"/>
    <property type="match status" value="1"/>
</dbReference>
<dbReference type="InterPro" id="IPR013486">
    <property type="entry name" value="SpoIID/LytB"/>
</dbReference>
<dbReference type="PANTHER" id="PTHR30032">
    <property type="entry name" value="N-ACETYLMURAMOYL-L-ALANINE AMIDASE-RELATED"/>
    <property type="match status" value="1"/>
</dbReference>
<dbReference type="InterPro" id="IPR011123">
    <property type="entry name" value="Y_Y_Y"/>
</dbReference>
<dbReference type="Proteomes" id="UP000002730">
    <property type="component" value="Chromosome"/>
</dbReference>
<protein>
    <submittedName>
        <fullName evidence="4">SpoIID/LytB domain protein</fullName>
    </submittedName>
</protein>
<dbReference type="KEGG" id="ccb:Clocel_1528"/>
<dbReference type="GO" id="GO:0030435">
    <property type="term" value="P:sporulation resulting in formation of a cellular spore"/>
    <property type="evidence" value="ECO:0007669"/>
    <property type="project" value="InterPro"/>
</dbReference>
<dbReference type="Gene3D" id="1.10.101.10">
    <property type="entry name" value="PGBD-like superfamily/PGBD"/>
    <property type="match status" value="1"/>
</dbReference>
<dbReference type="eggNOG" id="COG3409">
    <property type="taxonomic scope" value="Bacteria"/>
</dbReference>
<dbReference type="RefSeq" id="WP_010077518.1">
    <property type="nucleotide sequence ID" value="NC_014393.1"/>
</dbReference>
<evidence type="ECO:0000313" key="4">
    <source>
        <dbReference type="EMBL" id="ADL51276.1"/>
    </source>
</evidence>
<dbReference type="PANTHER" id="PTHR30032:SF4">
    <property type="entry name" value="AMIDASE ENHANCER"/>
    <property type="match status" value="1"/>
</dbReference>
<dbReference type="Pfam" id="PF08486">
    <property type="entry name" value="SpoIID"/>
    <property type="match status" value="1"/>
</dbReference>
<evidence type="ECO:0000313" key="5">
    <source>
        <dbReference type="Proteomes" id="UP000002730"/>
    </source>
</evidence>
<dbReference type="InterPro" id="IPR036365">
    <property type="entry name" value="PGBD-like_sf"/>
</dbReference>
<evidence type="ECO:0000259" key="1">
    <source>
        <dbReference type="Pfam" id="PF01471"/>
    </source>
</evidence>
<dbReference type="InterPro" id="IPR036366">
    <property type="entry name" value="PGBDSf"/>
</dbReference>
<dbReference type="HOGENOM" id="CLU_333090_0_0_9"/>
<dbReference type="AlphaFoldDB" id="D9SWR5"/>
<feature type="domain" description="Two component regulator three Y" evidence="2">
    <location>
        <begin position="710"/>
        <end position="768"/>
    </location>
</feature>
<keyword evidence="5" id="KW-1185">Reference proteome</keyword>
<dbReference type="NCBIfam" id="TIGR02669">
    <property type="entry name" value="SpoIID_LytB"/>
    <property type="match status" value="1"/>
</dbReference>
<sequence length="856" mass="94135">MRHKTRRLWSFVTAFIVMLSFMSFVSVKSVQAYTNASIFKSVKVGLVSMSSTNLAAVLNGDYTLNGINQPTGTLLTFKISNGLINVNGKDYLEVQLQPKTSSDFIALTSGTTTYKYYGDFLFKVTSGKILPINSLDIETYLKGVVGYEMSDYFPIEALKAQAVAARNYALFKLGAEASKGYDFDDTISYQVYKGFDENLKNVIRAVDETRFVVLLYNDKLVEALYSAWHGGYTEEGVNVWGSYYPYFKAKVDSSEADPWPNGNRVFTNTQIDSTLKARGWLLSTDTFMQLDLSSITRFTSSRVASINIIYRDNLGVTKTKTVTKDKARTFLGLPSSMYTVQYNSTTGTYTFSGKGYGHGLGMSQIGAKNRAASGQTYEQILKFYYDGSYLENLTPKASISSFTLNQTEMYTMDTVNISTIGTGGSGEYLYKYQILKDGIEVKTTDFTETSTLAYQASEPGNYEVISHIKDKLSLLTYDEKQSKILNVINRPESLISSVNQSASQILLGETVSFEAFSTLNGLYKFDVIKDSNIVSSGTFGTTNSFVYTATSPGTYTLKIYSKHPESINSFDDSRTMSFTVFSVPEVSVSQSGNGAVITGQQIDFTSTATLGSGRYLYKYVITNNDLIVFSNNFSTSNTLSYVPSKSGVYNVSVYLKDLASTKEFNDTETLTFTSYDEMEIASAKTIGKMYKNHPITISSDLLGINGYGYSFKYQIALNGTVISEQSIASASQFSFTPTVAGKYTINLYVKSNISKNSFDSVKTFSIDVASAPMVVSTLPISYGMRGTDVATIQSGLTTLGYSPGVIDGIYGSKTYSAVINFQKSVSLKATGSVDVTTFNAMNNALISIAEIKTIYY</sequence>
<organism evidence="4 5">
    <name type="scientific">Clostridium cellulovorans (strain ATCC 35296 / DSM 3052 / OCM 3 / 743B)</name>
    <dbReference type="NCBI Taxonomy" id="573061"/>
    <lineage>
        <taxon>Bacteria</taxon>
        <taxon>Bacillati</taxon>
        <taxon>Bacillota</taxon>
        <taxon>Clostridia</taxon>
        <taxon>Eubacteriales</taxon>
        <taxon>Clostridiaceae</taxon>
        <taxon>Clostridium</taxon>
    </lineage>
</organism>
<name>D9SWR5_CLOC7</name>
<dbReference type="STRING" id="573061.Clocel_1528"/>
<proteinExistence type="predicted"/>
<feature type="domain" description="Peptidoglycan binding-like" evidence="1">
    <location>
        <begin position="785"/>
        <end position="841"/>
    </location>
</feature>
<reference evidence="4 5" key="1">
    <citation type="submission" date="2010-08" db="EMBL/GenBank/DDBJ databases">
        <title>Complete sequence of Clostridium cellulovorans 743B.</title>
        <authorList>
            <consortium name="US DOE Joint Genome Institute"/>
            <person name="Lucas S."/>
            <person name="Copeland A."/>
            <person name="Lapidus A."/>
            <person name="Cheng J.-F."/>
            <person name="Bruce D."/>
            <person name="Goodwin L."/>
            <person name="Pitluck S."/>
            <person name="Chertkov O."/>
            <person name="Detter J.C."/>
            <person name="Han C."/>
            <person name="Tapia R."/>
            <person name="Land M."/>
            <person name="Hauser L."/>
            <person name="Chang Y.-J."/>
            <person name="Jeffries C."/>
            <person name="Kyrpides N."/>
            <person name="Ivanova N."/>
            <person name="Mikhailova N."/>
            <person name="Hemme C.L."/>
            <person name="Woyke T."/>
        </authorList>
    </citation>
    <scope>NUCLEOTIDE SEQUENCE [LARGE SCALE GENOMIC DNA]</scope>
    <source>
        <strain evidence="5">ATCC 35296 / DSM 3052 / OCM 3 / 743B</strain>
    </source>
</reference>
<dbReference type="OrthoDB" id="9794671at2"/>
<dbReference type="InterPro" id="IPR002477">
    <property type="entry name" value="Peptidoglycan-bd-like"/>
</dbReference>
<dbReference type="GO" id="GO:0030288">
    <property type="term" value="C:outer membrane-bounded periplasmic space"/>
    <property type="evidence" value="ECO:0007669"/>
    <property type="project" value="TreeGrafter"/>
</dbReference>
<evidence type="ECO:0000259" key="2">
    <source>
        <dbReference type="Pfam" id="PF07495"/>
    </source>
</evidence>
<dbReference type="Pfam" id="PF07495">
    <property type="entry name" value="Y_Y_Y"/>
    <property type="match status" value="2"/>
</dbReference>